<comment type="caution">
    <text evidence="12">The sequence shown here is derived from an EMBL/GenBank/DDBJ whole genome shotgun (WGS) entry which is preliminary data.</text>
</comment>
<protein>
    <recommendedName>
        <fullName evidence="11">Homeobox domain-containing protein</fullName>
    </recommendedName>
</protein>
<dbReference type="InterPro" id="IPR050453">
    <property type="entry name" value="LIM_Homeobox_TF"/>
</dbReference>
<organism evidence="12 13">
    <name type="scientific">Polyplax serrata</name>
    <name type="common">Common mouse louse</name>
    <dbReference type="NCBI Taxonomy" id="468196"/>
    <lineage>
        <taxon>Eukaryota</taxon>
        <taxon>Metazoa</taxon>
        <taxon>Ecdysozoa</taxon>
        <taxon>Arthropoda</taxon>
        <taxon>Hexapoda</taxon>
        <taxon>Insecta</taxon>
        <taxon>Pterygota</taxon>
        <taxon>Neoptera</taxon>
        <taxon>Paraneoptera</taxon>
        <taxon>Psocodea</taxon>
        <taxon>Troctomorpha</taxon>
        <taxon>Phthiraptera</taxon>
        <taxon>Anoplura</taxon>
        <taxon>Polyplacidae</taxon>
        <taxon>Polyplax</taxon>
    </lineage>
</organism>
<evidence type="ECO:0000256" key="5">
    <source>
        <dbReference type="ARBA" id="ARBA00023038"/>
    </source>
</evidence>
<dbReference type="Gene3D" id="1.10.10.60">
    <property type="entry name" value="Homeodomain-like"/>
    <property type="match status" value="1"/>
</dbReference>
<evidence type="ECO:0000256" key="3">
    <source>
        <dbReference type="ARBA" id="ARBA00022737"/>
    </source>
</evidence>
<dbReference type="PANTHER" id="PTHR24208">
    <property type="entry name" value="LIM/HOMEOBOX PROTEIN LHX"/>
    <property type="match status" value="1"/>
</dbReference>
<dbReference type="Pfam" id="PF00046">
    <property type="entry name" value="Homeodomain"/>
    <property type="match status" value="1"/>
</dbReference>
<keyword evidence="6 9" id="KW-0238">DNA-binding</keyword>
<dbReference type="GO" id="GO:0030182">
    <property type="term" value="P:neuron differentiation"/>
    <property type="evidence" value="ECO:0007669"/>
    <property type="project" value="TreeGrafter"/>
</dbReference>
<keyword evidence="5" id="KW-0440">LIM domain</keyword>
<dbReference type="Proteomes" id="UP001372834">
    <property type="component" value="Unassembled WGS sequence"/>
</dbReference>
<evidence type="ECO:0000256" key="2">
    <source>
        <dbReference type="ARBA" id="ARBA00022723"/>
    </source>
</evidence>
<comment type="subcellular location">
    <subcellularLocation>
        <location evidence="1 9 10">Nucleus</location>
    </subcellularLocation>
</comment>
<name>A0AAN8NW93_POLSC</name>
<keyword evidence="3" id="KW-0677">Repeat</keyword>
<dbReference type="EMBL" id="JAWJWE010000036">
    <property type="protein sequence ID" value="KAK6629385.1"/>
    <property type="molecule type" value="Genomic_DNA"/>
</dbReference>
<evidence type="ECO:0000256" key="1">
    <source>
        <dbReference type="ARBA" id="ARBA00004123"/>
    </source>
</evidence>
<accession>A0AAN8NW93</accession>
<dbReference type="GO" id="GO:0005634">
    <property type="term" value="C:nucleus"/>
    <property type="evidence" value="ECO:0007669"/>
    <property type="project" value="UniProtKB-SubCell"/>
</dbReference>
<evidence type="ECO:0000256" key="6">
    <source>
        <dbReference type="ARBA" id="ARBA00023125"/>
    </source>
</evidence>
<evidence type="ECO:0000256" key="10">
    <source>
        <dbReference type="RuleBase" id="RU000682"/>
    </source>
</evidence>
<keyword evidence="8 9" id="KW-0539">Nucleus</keyword>
<keyword evidence="2" id="KW-0479">Metal-binding</keyword>
<keyword evidence="7 9" id="KW-0371">Homeobox</keyword>
<evidence type="ECO:0000259" key="11">
    <source>
        <dbReference type="PROSITE" id="PS50071"/>
    </source>
</evidence>
<dbReference type="GO" id="GO:0046872">
    <property type="term" value="F:metal ion binding"/>
    <property type="evidence" value="ECO:0007669"/>
    <property type="project" value="UniProtKB-KW"/>
</dbReference>
<keyword evidence="4" id="KW-0862">Zinc</keyword>
<dbReference type="PROSITE" id="PS50071">
    <property type="entry name" value="HOMEOBOX_2"/>
    <property type="match status" value="1"/>
</dbReference>
<evidence type="ECO:0000313" key="13">
    <source>
        <dbReference type="Proteomes" id="UP001372834"/>
    </source>
</evidence>
<proteinExistence type="predicted"/>
<evidence type="ECO:0000256" key="9">
    <source>
        <dbReference type="PROSITE-ProRule" id="PRU00108"/>
    </source>
</evidence>
<feature type="domain" description="Homeobox" evidence="11">
    <location>
        <begin position="84"/>
        <end position="135"/>
    </location>
</feature>
<dbReference type="GO" id="GO:0000981">
    <property type="term" value="F:DNA-binding transcription factor activity, RNA polymerase II-specific"/>
    <property type="evidence" value="ECO:0007669"/>
    <property type="project" value="TreeGrafter"/>
</dbReference>
<dbReference type="InterPro" id="IPR001356">
    <property type="entry name" value="HD"/>
</dbReference>
<dbReference type="InterPro" id="IPR009057">
    <property type="entry name" value="Homeodomain-like_sf"/>
</dbReference>
<dbReference type="FunFam" id="1.10.10.60:FF:000027">
    <property type="entry name" value="LIM/homeobox protein Lhx9"/>
    <property type="match status" value="1"/>
</dbReference>
<evidence type="ECO:0000313" key="12">
    <source>
        <dbReference type="EMBL" id="KAK6629385.1"/>
    </source>
</evidence>
<dbReference type="GO" id="GO:0000977">
    <property type="term" value="F:RNA polymerase II transcription regulatory region sequence-specific DNA binding"/>
    <property type="evidence" value="ECO:0007669"/>
    <property type="project" value="TreeGrafter"/>
</dbReference>
<dbReference type="PANTHER" id="PTHR24208:SF168">
    <property type="entry name" value="PROTEIN APTEROUS"/>
    <property type="match status" value="1"/>
</dbReference>
<reference evidence="12 13" key="1">
    <citation type="submission" date="2023-10" db="EMBL/GenBank/DDBJ databases">
        <title>Genomes of two closely related lineages of the louse Polyplax serrata with different host specificities.</title>
        <authorList>
            <person name="Martinu J."/>
            <person name="Tarabai H."/>
            <person name="Stefka J."/>
            <person name="Hypsa V."/>
        </authorList>
    </citation>
    <scope>NUCLEOTIDE SEQUENCE [LARGE SCALE GENOMIC DNA]</scope>
    <source>
        <strain evidence="12">HR10_N</strain>
    </source>
</reference>
<dbReference type="AlphaFoldDB" id="A0AAN8NW93"/>
<sequence length="135" mass="15300">MTNIWMVSGEDVFQVLVSQQGRDHIIQNMFPIPTETSPTWVPPILISLGFSGTRSNIPLHPELNDSYLDFGRGPNTPGGLNASGRSKRMRTSFKHHQLRTMKSYFSINHNPDAKDLKQLSQKTSLPKRVLQVRET</sequence>
<dbReference type="SMART" id="SM00389">
    <property type="entry name" value="HOX"/>
    <property type="match status" value="1"/>
</dbReference>
<evidence type="ECO:0000256" key="7">
    <source>
        <dbReference type="ARBA" id="ARBA00023155"/>
    </source>
</evidence>
<dbReference type="SUPFAM" id="SSF46689">
    <property type="entry name" value="Homeodomain-like"/>
    <property type="match status" value="1"/>
</dbReference>
<evidence type="ECO:0000256" key="8">
    <source>
        <dbReference type="ARBA" id="ARBA00023242"/>
    </source>
</evidence>
<gene>
    <name evidence="12" type="ORF">RUM43_003202</name>
</gene>
<evidence type="ECO:0000256" key="4">
    <source>
        <dbReference type="ARBA" id="ARBA00022833"/>
    </source>
</evidence>